<keyword evidence="2" id="KW-1185">Reference proteome</keyword>
<evidence type="ECO:0000313" key="1">
    <source>
        <dbReference type="EnsemblPlants" id="AVESA.00010b.r2.6CG1131430.1.CDS"/>
    </source>
</evidence>
<protein>
    <submittedName>
        <fullName evidence="1">Uncharacterized protein</fullName>
    </submittedName>
</protein>
<reference evidence="1" key="1">
    <citation type="submission" date="2021-05" db="EMBL/GenBank/DDBJ databases">
        <authorList>
            <person name="Scholz U."/>
            <person name="Mascher M."/>
            <person name="Fiebig A."/>
        </authorList>
    </citation>
    <scope>NUCLEOTIDE SEQUENCE [LARGE SCALE GENOMIC DNA]</scope>
</reference>
<sequence length="384" mass="43163">MKEKPSIRVTILLACLIIAMRGKGVKCIQQGKNNRGVTMNRQVNKTILVEGGDYYDCVDVHLQPAFNHPLLEDHKIQMEPSSIPSSVYTKPPGTYDIPQAQFTFVECPIGTVPVLHNSRRDHTELQTIDEVISKDEQQEEAGIMYLDVLYGTRARIIIYEPKVNTNSKDRSASVIQINGRQKVGRADGIGAGSWVSPSYCGDSFARFHVYWDDDLLNKSCVDHQCPGFVQVNPKFGLGGRIQPVSVYNGPQYIIEVLIFKDPMTKNWWVTYGEQNTPIGYWPREIFHFMRDNSDFAFWGGIVQGPTASSDSPQMGSCHFASEGYGKATCVGYIQIVDNKNHLVTPNDKKAFPSTVQVLIKLSLHNFFLSWTYTSCCKFIMLGCL</sequence>
<reference evidence="1" key="2">
    <citation type="submission" date="2025-09" db="UniProtKB">
        <authorList>
            <consortium name="EnsemblPlants"/>
        </authorList>
    </citation>
    <scope>IDENTIFICATION</scope>
</reference>
<evidence type="ECO:0000313" key="2">
    <source>
        <dbReference type="Proteomes" id="UP001732700"/>
    </source>
</evidence>
<proteinExistence type="predicted"/>
<name>A0ACD5Z575_AVESA</name>
<accession>A0ACD5Z575</accession>
<dbReference type="Proteomes" id="UP001732700">
    <property type="component" value="Chromosome 6C"/>
</dbReference>
<organism evidence="1 2">
    <name type="scientific">Avena sativa</name>
    <name type="common">Oat</name>
    <dbReference type="NCBI Taxonomy" id="4498"/>
    <lineage>
        <taxon>Eukaryota</taxon>
        <taxon>Viridiplantae</taxon>
        <taxon>Streptophyta</taxon>
        <taxon>Embryophyta</taxon>
        <taxon>Tracheophyta</taxon>
        <taxon>Spermatophyta</taxon>
        <taxon>Magnoliopsida</taxon>
        <taxon>Liliopsida</taxon>
        <taxon>Poales</taxon>
        <taxon>Poaceae</taxon>
        <taxon>BOP clade</taxon>
        <taxon>Pooideae</taxon>
        <taxon>Poodae</taxon>
        <taxon>Poeae</taxon>
        <taxon>Poeae Chloroplast Group 1 (Aveneae type)</taxon>
        <taxon>Aveninae</taxon>
        <taxon>Avena</taxon>
    </lineage>
</organism>
<dbReference type="EnsemblPlants" id="AVESA.00010b.r2.6CG1131430.1">
    <property type="protein sequence ID" value="AVESA.00010b.r2.6CG1131430.1.CDS"/>
    <property type="gene ID" value="AVESA.00010b.r2.6CG1131430"/>
</dbReference>